<evidence type="ECO:0000256" key="1">
    <source>
        <dbReference type="ARBA" id="ARBA00001933"/>
    </source>
</evidence>
<dbReference type="Proteomes" id="UP001595823">
    <property type="component" value="Unassembled WGS sequence"/>
</dbReference>
<evidence type="ECO:0000256" key="3">
    <source>
        <dbReference type="ARBA" id="ARBA00022793"/>
    </source>
</evidence>
<evidence type="ECO:0000256" key="2">
    <source>
        <dbReference type="ARBA" id="ARBA00009533"/>
    </source>
</evidence>
<dbReference type="InterPro" id="IPR015422">
    <property type="entry name" value="PyrdxlP-dep_Trfase_small"/>
</dbReference>
<evidence type="ECO:0000313" key="8">
    <source>
        <dbReference type="Proteomes" id="UP001595823"/>
    </source>
</evidence>
<evidence type="ECO:0000256" key="4">
    <source>
        <dbReference type="ARBA" id="ARBA00022898"/>
    </source>
</evidence>
<keyword evidence="4 6" id="KW-0663">Pyridoxal phosphate</keyword>
<protein>
    <submittedName>
        <fullName evidence="7">Pyridoxal phosphate-dependent decarboxylase family protein</fullName>
    </submittedName>
</protein>
<evidence type="ECO:0000256" key="6">
    <source>
        <dbReference type="RuleBase" id="RU000382"/>
    </source>
</evidence>
<comment type="cofactor">
    <cofactor evidence="1 6">
        <name>pyridoxal 5'-phosphate</name>
        <dbReference type="ChEBI" id="CHEBI:597326"/>
    </cofactor>
</comment>
<dbReference type="InterPro" id="IPR015424">
    <property type="entry name" value="PyrdxlP-dep_Trfase"/>
</dbReference>
<evidence type="ECO:0000313" key="7">
    <source>
        <dbReference type="EMBL" id="MFC4337557.1"/>
    </source>
</evidence>
<keyword evidence="5 6" id="KW-0456">Lyase</keyword>
<dbReference type="PANTHER" id="PTHR11999">
    <property type="entry name" value="GROUP II PYRIDOXAL-5-PHOSPHATE DECARBOXYLASE"/>
    <property type="match status" value="1"/>
</dbReference>
<accession>A0ABV8U3I5</accession>
<dbReference type="RefSeq" id="WP_380624670.1">
    <property type="nucleotide sequence ID" value="NZ_JBHSDK010000035.1"/>
</dbReference>
<gene>
    <name evidence="7" type="ORF">ACFPET_20375</name>
</gene>
<proteinExistence type="inferred from homology"/>
<keyword evidence="8" id="KW-1185">Reference proteome</keyword>
<dbReference type="Pfam" id="PF00282">
    <property type="entry name" value="Pyridoxal_deC"/>
    <property type="match status" value="1"/>
</dbReference>
<comment type="similarity">
    <text evidence="2 6">Belongs to the group II decarboxylase family.</text>
</comment>
<organism evidence="7 8">
    <name type="scientific">Salininema proteolyticum</name>
    <dbReference type="NCBI Taxonomy" id="1607685"/>
    <lineage>
        <taxon>Bacteria</taxon>
        <taxon>Bacillati</taxon>
        <taxon>Actinomycetota</taxon>
        <taxon>Actinomycetes</taxon>
        <taxon>Glycomycetales</taxon>
        <taxon>Glycomycetaceae</taxon>
        <taxon>Salininema</taxon>
    </lineage>
</organism>
<dbReference type="PANTHER" id="PTHR11999:SF70">
    <property type="entry name" value="MIP05841P"/>
    <property type="match status" value="1"/>
</dbReference>
<comment type="caution">
    <text evidence="7">The sequence shown here is derived from an EMBL/GenBank/DDBJ whole genome shotgun (WGS) entry which is preliminary data.</text>
</comment>
<sequence>MPSEPHTPGRQAAKTELFLDAAQRAAAYIGSSHERGVFPTEEALRGLDRFPTELNDAGIGADKVVAMLDEFGSPATVTSTGGRYFGFVNGGTDPAASAASVLLGAWDQNTALPVMSPVGARLDEIAARWSLELLGLPDTAIAAFCPGASVANLTCLIAARDALLLRSGWNVDERGLAGAPPLKVVASEEIHASVAKALRAAGIGTDQVVSAPTDECGRVRADLFPTVDETTIVLLQAGNVNTGHSDPFLKLIPGLRRRGAWVHIDGAFGLWAGASETQRRHTDGAELADSWATDAHKWLNASYDCGIAICRNPDDLRRAMAFSAAYMDSDAERAGAHLGLQMSQRARGAEIWAILAGLGRKGVADLVHRLCRRAEQMASLLDEAGVTVLVPPALNQVLVRFDDDETTEAVIAAVQKDRTCWAGGTVWQGRRAMRISVSDASTTPEDIAVSAEAMVRCWNRVAAGPGTTSE</sequence>
<dbReference type="SUPFAM" id="SSF53383">
    <property type="entry name" value="PLP-dependent transferases"/>
    <property type="match status" value="1"/>
</dbReference>
<dbReference type="Gene3D" id="3.90.1150.10">
    <property type="entry name" value="Aspartate Aminotransferase, domain 1"/>
    <property type="match status" value="1"/>
</dbReference>
<evidence type="ECO:0000256" key="5">
    <source>
        <dbReference type="ARBA" id="ARBA00023239"/>
    </source>
</evidence>
<dbReference type="EMBL" id="JBHSDK010000035">
    <property type="protein sequence ID" value="MFC4337557.1"/>
    <property type="molecule type" value="Genomic_DNA"/>
</dbReference>
<dbReference type="InterPro" id="IPR010977">
    <property type="entry name" value="Aromatic_deC"/>
</dbReference>
<dbReference type="InterPro" id="IPR002129">
    <property type="entry name" value="PyrdxlP-dep_de-COase"/>
</dbReference>
<dbReference type="Gene3D" id="3.40.640.10">
    <property type="entry name" value="Type I PLP-dependent aspartate aminotransferase-like (Major domain)"/>
    <property type="match status" value="1"/>
</dbReference>
<keyword evidence="3" id="KW-0210">Decarboxylase</keyword>
<dbReference type="InterPro" id="IPR015421">
    <property type="entry name" value="PyrdxlP-dep_Trfase_major"/>
</dbReference>
<reference evidence="8" key="1">
    <citation type="journal article" date="2019" name="Int. J. Syst. Evol. Microbiol.">
        <title>The Global Catalogue of Microorganisms (GCM) 10K type strain sequencing project: providing services to taxonomists for standard genome sequencing and annotation.</title>
        <authorList>
            <consortium name="The Broad Institute Genomics Platform"/>
            <consortium name="The Broad Institute Genome Sequencing Center for Infectious Disease"/>
            <person name="Wu L."/>
            <person name="Ma J."/>
        </authorList>
    </citation>
    <scope>NUCLEOTIDE SEQUENCE [LARGE SCALE GENOMIC DNA]</scope>
    <source>
        <strain evidence="8">IBRC-M 10908</strain>
    </source>
</reference>
<name>A0ABV8U3I5_9ACTN</name>